<accession>A0A9Q0XV34</accession>
<comment type="caution">
    <text evidence="2">The sequence shown here is derived from an EMBL/GenBank/DDBJ whole genome shotgun (WGS) entry which is preliminary data.</text>
</comment>
<evidence type="ECO:0000313" key="2">
    <source>
        <dbReference type="EMBL" id="KAJ7327137.1"/>
    </source>
</evidence>
<dbReference type="Proteomes" id="UP001142489">
    <property type="component" value="Unassembled WGS sequence"/>
</dbReference>
<dbReference type="AlphaFoldDB" id="A0A9Q0XV34"/>
<name>A0A9Q0XV34_9SAUR</name>
<proteinExistence type="predicted"/>
<organism evidence="2 3">
    <name type="scientific">Phrynocephalus forsythii</name>
    <dbReference type="NCBI Taxonomy" id="171643"/>
    <lineage>
        <taxon>Eukaryota</taxon>
        <taxon>Metazoa</taxon>
        <taxon>Chordata</taxon>
        <taxon>Craniata</taxon>
        <taxon>Vertebrata</taxon>
        <taxon>Euteleostomi</taxon>
        <taxon>Lepidosauria</taxon>
        <taxon>Squamata</taxon>
        <taxon>Bifurcata</taxon>
        <taxon>Unidentata</taxon>
        <taxon>Episquamata</taxon>
        <taxon>Toxicofera</taxon>
        <taxon>Iguania</taxon>
        <taxon>Acrodonta</taxon>
        <taxon>Agamidae</taxon>
        <taxon>Agaminae</taxon>
        <taxon>Phrynocephalus</taxon>
    </lineage>
</organism>
<dbReference type="EMBL" id="JAPFRF010000007">
    <property type="protein sequence ID" value="KAJ7327137.1"/>
    <property type="molecule type" value="Genomic_DNA"/>
</dbReference>
<keyword evidence="3" id="KW-1185">Reference proteome</keyword>
<sequence length="143" mass="16095">MDGLLQYKRQRQRQQEQQQQPGAPRRRIFPLSSPPPPPLSFLELSRLVGCRKGKRERLKAPSPPPVPGSSAAARQPRCLEMEQLSAWTIGGGGGKREENDGPGGWQEGRCCCRHRLIATFSNRMKRQNPPYLLRLQSIQLGSL</sequence>
<gene>
    <name evidence="2" type="ORF">JRQ81_016896</name>
</gene>
<evidence type="ECO:0000256" key="1">
    <source>
        <dbReference type="SAM" id="MobiDB-lite"/>
    </source>
</evidence>
<reference evidence="2" key="1">
    <citation type="journal article" date="2023" name="DNA Res.">
        <title>Chromosome-level genome assembly of Phrynocephalus forsythii using third-generation DNA sequencing and Hi-C analysis.</title>
        <authorList>
            <person name="Qi Y."/>
            <person name="Zhao W."/>
            <person name="Zhao Y."/>
            <person name="Niu C."/>
            <person name="Cao S."/>
            <person name="Zhang Y."/>
        </authorList>
    </citation>
    <scope>NUCLEOTIDE SEQUENCE</scope>
    <source>
        <tissue evidence="2">Muscle</tissue>
    </source>
</reference>
<feature type="region of interest" description="Disordered" evidence="1">
    <location>
        <begin position="1"/>
        <end position="75"/>
    </location>
</feature>
<evidence type="ECO:0000313" key="3">
    <source>
        <dbReference type="Proteomes" id="UP001142489"/>
    </source>
</evidence>
<protein>
    <submittedName>
        <fullName evidence="2">Uncharacterized protein</fullName>
    </submittedName>
</protein>